<evidence type="ECO:0000256" key="7">
    <source>
        <dbReference type="RuleBase" id="RU363032"/>
    </source>
</evidence>
<evidence type="ECO:0000256" key="8">
    <source>
        <dbReference type="SAM" id="MobiDB-lite"/>
    </source>
</evidence>
<dbReference type="Proteomes" id="UP001595900">
    <property type="component" value="Unassembled WGS sequence"/>
</dbReference>
<name>A0ABV8Q3D7_9MICO</name>
<reference evidence="11" key="1">
    <citation type="journal article" date="2019" name="Int. J. Syst. Evol. Microbiol.">
        <title>The Global Catalogue of Microorganisms (GCM) 10K type strain sequencing project: providing services to taxonomists for standard genome sequencing and annotation.</title>
        <authorList>
            <consortium name="The Broad Institute Genomics Platform"/>
            <consortium name="The Broad Institute Genome Sequencing Center for Infectious Disease"/>
            <person name="Wu L."/>
            <person name="Ma J."/>
        </authorList>
    </citation>
    <scope>NUCLEOTIDE SEQUENCE [LARGE SCALE GENOMIC DNA]</scope>
    <source>
        <strain evidence="11">CGMCC 1.10363</strain>
    </source>
</reference>
<dbReference type="PANTHER" id="PTHR43744">
    <property type="entry name" value="ABC TRANSPORTER PERMEASE PROTEIN MG189-RELATED-RELATED"/>
    <property type="match status" value="1"/>
</dbReference>
<dbReference type="SUPFAM" id="SSF161098">
    <property type="entry name" value="MetI-like"/>
    <property type="match status" value="1"/>
</dbReference>
<keyword evidence="11" id="KW-1185">Reference proteome</keyword>
<keyword evidence="4 7" id="KW-0812">Transmembrane</keyword>
<protein>
    <submittedName>
        <fullName evidence="10">Carbohydrate ABC transporter permease</fullName>
    </submittedName>
</protein>
<sequence>MTAATSEAITTTRGSERTARRRRRFPFGKSFASFILIAVAALTIFPLIWLVLTSLRPADTIFTGPIIPTRFTFAAYPKAWVSTDFAIHFLNSLWITVATVVGVLIFASIAGYAFAKLRFPFKNVIYVALLATLMMPATTLIIPLYLQLKSIGLLNDQFGLVVLYVSSSAPFSMFLMRAFFSTLPDELVQAARVDGAGEFAVFWRVIIPMARPGLATVIIFQFLQTWNEFLYANTVLQDTGKLPLQPVLFSLLGQYNTNWPTLTAGLTMSIIPVILVYVWMQRQFVAGLTLGAVKN</sequence>
<evidence type="ECO:0000256" key="6">
    <source>
        <dbReference type="ARBA" id="ARBA00023136"/>
    </source>
</evidence>
<dbReference type="RefSeq" id="WP_390226946.1">
    <property type="nucleotide sequence ID" value="NZ_JBHSCN010000002.1"/>
</dbReference>
<evidence type="ECO:0000256" key="1">
    <source>
        <dbReference type="ARBA" id="ARBA00004651"/>
    </source>
</evidence>
<evidence type="ECO:0000256" key="3">
    <source>
        <dbReference type="ARBA" id="ARBA00022475"/>
    </source>
</evidence>
<organism evidence="10 11">
    <name type="scientific">Gryllotalpicola reticulitermitis</name>
    <dbReference type="NCBI Taxonomy" id="1184153"/>
    <lineage>
        <taxon>Bacteria</taxon>
        <taxon>Bacillati</taxon>
        <taxon>Actinomycetota</taxon>
        <taxon>Actinomycetes</taxon>
        <taxon>Micrococcales</taxon>
        <taxon>Microbacteriaceae</taxon>
        <taxon>Gryllotalpicola</taxon>
    </lineage>
</organism>
<evidence type="ECO:0000256" key="5">
    <source>
        <dbReference type="ARBA" id="ARBA00022989"/>
    </source>
</evidence>
<dbReference type="CDD" id="cd06261">
    <property type="entry name" value="TM_PBP2"/>
    <property type="match status" value="1"/>
</dbReference>
<evidence type="ECO:0000256" key="2">
    <source>
        <dbReference type="ARBA" id="ARBA00022448"/>
    </source>
</evidence>
<keyword evidence="2 7" id="KW-0813">Transport</keyword>
<feature type="transmembrane region" description="Helical" evidence="7">
    <location>
        <begin position="259"/>
        <end position="280"/>
    </location>
</feature>
<evidence type="ECO:0000313" key="11">
    <source>
        <dbReference type="Proteomes" id="UP001595900"/>
    </source>
</evidence>
<feature type="transmembrane region" description="Helical" evidence="7">
    <location>
        <begin position="158"/>
        <end position="180"/>
    </location>
</feature>
<dbReference type="Pfam" id="PF00528">
    <property type="entry name" value="BPD_transp_1"/>
    <property type="match status" value="1"/>
</dbReference>
<feature type="domain" description="ABC transmembrane type-1" evidence="9">
    <location>
        <begin position="89"/>
        <end position="280"/>
    </location>
</feature>
<dbReference type="PROSITE" id="PS50928">
    <property type="entry name" value="ABC_TM1"/>
    <property type="match status" value="1"/>
</dbReference>
<keyword evidence="5 7" id="KW-1133">Transmembrane helix</keyword>
<evidence type="ECO:0000259" key="9">
    <source>
        <dbReference type="PROSITE" id="PS50928"/>
    </source>
</evidence>
<dbReference type="PANTHER" id="PTHR43744:SF8">
    <property type="entry name" value="SN-GLYCEROL-3-PHOSPHATE TRANSPORT SYSTEM PERMEASE PROTEIN UGPE"/>
    <property type="match status" value="1"/>
</dbReference>
<keyword evidence="6 7" id="KW-0472">Membrane</keyword>
<evidence type="ECO:0000256" key="4">
    <source>
        <dbReference type="ARBA" id="ARBA00022692"/>
    </source>
</evidence>
<comment type="caution">
    <text evidence="10">The sequence shown here is derived from an EMBL/GenBank/DDBJ whole genome shotgun (WGS) entry which is preliminary data.</text>
</comment>
<feature type="transmembrane region" description="Helical" evidence="7">
    <location>
        <begin position="93"/>
        <end position="115"/>
    </location>
</feature>
<feature type="transmembrane region" description="Helical" evidence="7">
    <location>
        <begin position="30"/>
        <end position="52"/>
    </location>
</feature>
<dbReference type="InterPro" id="IPR035906">
    <property type="entry name" value="MetI-like_sf"/>
</dbReference>
<dbReference type="InterPro" id="IPR000515">
    <property type="entry name" value="MetI-like"/>
</dbReference>
<feature type="region of interest" description="Disordered" evidence="8">
    <location>
        <begin position="1"/>
        <end position="20"/>
    </location>
</feature>
<evidence type="ECO:0000313" key="10">
    <source>
        <dbReference type="EMBL" id="MFC4242148.1"/>
    </source>
</evidence>
<feature type="transmembrane region" description="Helical" evidence="7">
    <location>
        <begin position="124"/>
        <end position="146"/>
    </location>
</feature>
<gene>
    <name evidence="10" type="ORF">ACFOYW_02080</name>
</gene>
<feature type="transmembrane region" description="Helical" evidence="7">
    <location>
        <begin position="201"/>
        <end position="223"/>
    </location>
</feature>
<accession>A0ABV8Q3D7</accession>
<dbReference type="EMBL" id="JBHSCN010000002">
    <property type="protein sequence ID" value="MFC4242148.1"/>
    <property type="molecule type" value="Genomic_DNA"/>
</dbReference>
<proteinExistence type="inferred from homology"/>
<comment type="similarity">
    <text evidence="7">Belongs to the binding-protein-dependent transport system permease family.</text>
</comment>
<comment type="subcellular location">
    <subcellularLocation>
        <location evidence="1 7">Cell membrane</location>
        <topology evidence="1 7">Multi-pass membrane protein</topology>
    </subcellularLocation>
</comment>
<dbReference type="Gene3D" id="1.10.3720.10">
    <property type="entry name" value="MetI-like"/>
    <property type="match status" value="1"/>
</dbReference>
<keyword evidence="3" id="KW-1003">Cell membrane</keyword>